<dbReference type="PANTHER" id="PTHR46093">
    <property type="entry name" value="ACYL-COA-BINDING DOMAIN-CONTAINING PROTEIN 5"/>
    <property type="match status" value="1"/>
</dbReference>
<dbReference type="InterPro" id="IPR011043">
    <property type="entry name" value="Gal_Oxase/kelch_b-propeller"/>
</dbReference>
<name>A0A197JR44_9FUNG</name>
<dbReference type="Proteomes" id="UP000078512">
    <property type="component" value="Unassembled WGS sequence"/>
</dbReference>
<dbReference type="AlphaFoldDB" id="A0A197JR44"/>
<evidence type="ECO:0000313" key="7">
    <source>
        <dbReference type="Proteomes" id="UP000078512"/>
    </source>
</evidence>
<dbReference type="Pfam" id="PF24681">
    <property type="entry name" value="Kelch_KLHDC2_KLHL20_DRC7"/>
    <property type="match status" value="1"/>
</dbReference>
<protein>
    <submittedName>
        <fullName evidence="6">Galactose oxidase</fullName>
    </submittedName>
</protein>
<evidence type="ECO:0000256" key="2">
    <source>
        <dbReference type="ARBA" id="ARBA00022737"/>
    </source>
</evidence>
<dbReference type="EMBL" id="KV442057">
    <property type="protein sequence ID" value="OAQ27433.1"/>
    <property type="molecule type" value="Genomic_DNA"/>
</dbReference>
<sequence>MTALSKAATKAPIHLFLLVFTLILALSTNTRHYTLAQTAPPFTPVPVWAPASVRTATRLFILSGYTTLTPAANTNIAAPTADQFFFLDLAKSWTSSAPAWTLVTPASTGLTNPQQVNFPGTSSSDQKKLYFFGIPGPNSVYQFNLDTAQWSPANASFLEPTRKGSGTVTDPSTNLVYMAGGYSGANLMDIWNPSTGQISNMSLPILPAFPYRTFYANVYCQTRQSILYFGGVSSTIVTAYVTEFRPKQGTFTTLTTPGTAPSARADHCMAINDDGTKLIVFGGHGLLQNSPTSNEIFILDIPTLTWSSGSPSPQPQMYAACAIAGDQFIVWGGLYSDTQIASTGVRIYNIASNTWVNQFTAPAAYQSLNIPPIPNVKSTTISPGPSGTGSANPSLVPEAGAGQPSNVGGIVGGVVGGLAVIAAIAGFLFYRRRRIHRAPSPLDPVRIFDKEVTETRDSSPKPGNSDGLRDIKKHSPQAIVIEGARIPGRYQSPQALTSESNNSSHSLDMKLKGIDNQLQQLEIQRLNLILEEQKAQLQMMNSRQNPHTFS</sequence>
<accession>A0A197JR44</accession>
<keyword evidence="3" id="KW-0175">Coiled coil</keyword>
<feature type="region of interest" description="Disordered" evidence="4">
    <location>
        <begin position="451"/>
        <end position="473"/>
    </location>
</feature>
<keyword evidence="5" id="KW-1133">Transmembrane helix</keyword>
<reference evidence="6 7" key="1">
    <citation type="submission" date="2016-05" db="EMBL/GenBank/DDBJ databases">
        <title>Genome sequencing reveals origins of a unique bacterial endosymbiosis in the earliest lineages of terrestrial Fungi.</title>
        <authorList>
            <consortium name="DOE Joint Genome Institute"/>
            <person name="Uehling J."/>
            <person name="Gryganskyi A."/>
            <person name="Hameed K."/>
            <person name="Tschaplinski T."/>
            <person name="Misztal P."/>
            <person name="Wu S."/>
            <person name="Desiro A."/>
            <person name="Vande Pol N."/>
            <person name="Du Z.-Y."/>
            <person name="Zienkiewicz A."/>
            <person name="Zienkiewicz K."/>
            <person name="Morin E."/>
            <person name="Tisserant E."/>
            <person name="Splivallo R."/>
            <person name="Hainaut M."/>
            <person name="Henrissat B."/>
            <person name="Ohm R."/>
            <person name="Kuo A."/>
            <person name="Yan J."/>
            <person name="Lipzen A."/>
            <person name="Nolan M."/>
            <person name="Labutti K."/>
            <person name="Barry K."/>
            <person name="Goldstein A."/>
            <person name="Labbe J."/>
            <person name="Schadt C."/>
            <person name="Tuskan G."/>
            <person name="Grigoriev I."/>
            <person name="Martin F."/>
            <person name="Vilgalys R."/>
            <person name="Bonito G."/>
        </authorList>
    </citation>
    <scope>NUCLEOTIDE SEQUENCE [LARGE SCALE GENOMIC DNA]</scope>
    <source>
        <strain evidence="6 7">AG-77</strain>
    </source>
</reference>
<evidence type="ECO:0000256" key="1">
    <source>
        <dbReference type="ARBA" id="ARBA00022441"/>
    </source>
</evidence>
<gene>
    <name evidence="6" type="ORF">K457DRAFT_139680</name>
</gene>
<feature type="compositionally biased region" description="Polar residues" evidence="4">
    <location>
        <begin position="378"/>
        <end position="393"/>
    </location>
</feature>
<dbReference type="PANTHER" id="PTHR46093:SF18">
    <property type="entry name" value="FIBRONECTIN TYPE-III DOMAIN-CONTAINING PROTEIN"/>
    <property type="match status" value="1"/>
</dbReference>
<keyword evidence="5" id="KW-0812">Transmembrane</keyword>
<keyword evidence="1" id="KW-0880">Kelch repeat</keyword>
<evidence type="ECO:0000256" key="3">
    <source>
        <dbReference type="SAM" id="Coils"/>
    </source>
</evidence>
<evidence type="ECO:0000256" key="5">
    <source>
        <dbReference type="SAM" id="Phobius"/>
    </source>
</evidence>
<keyword evidence="2" id="KW-0677">Repeat</keyword>
<feature type="region of interest" description="Disordered" evidence="4">
    <location>
        <begin position="378"/>
        <end position="400"/>
    </location>
</feature>
<keyword evidence="7" id="KW-1185">Reference proteome</keyword>
<dbReference type="InterPro" id="IPR015915">
    <property type="entry name" value="Kelch-typ_b-propeller"/>
</dbReference>
<dbReference type="Gene3D" id="2.120.10.80">
    <property type="entry name" value="Kelch-type beta propeller"/>
    <property type="match status" value="2"/>
</dbReference>
<dbReference type="STRING" id="1314771.A0A197JR44"/>
<evidence type="ECO:0000256" key="4">
    <source>
        <dbReference type="SAM" id="MobiDB-lite"/>
    </source>
</evidence>
<feature type="coiled-coil region" evidence="3">
    <location>
        <begin position="511"/>
        <end position="543"/>
    </location>
</feature>
<dbReference type="SUPFAM" id="SSF50965">
    <property type="entry name" value="Galactose oxidase, central domain"/>
    <property type="match status" value="1"/>
</dbReference>
<proteinExistence type="predicted"/>
<organism evidence="6 7">
    <name type="scientific">Linnemannia elongata AG-77</name>
    <dbReference type="NCBI Taxonomy" id="1314771"/>
    <lineage>
        <taxon>Eukaryota</taxon>
        <taxon>Fungi</taxon>
        <taxon>Fungi incertae sedis</taxon>
        <taxon>Mucoromycota</taxon>
        <taxon>Mortierellomycotina</taxon>
        <taxon>Mortierellomycetes</taxon>
        <taxon>Mortierellales</taxon>
        <taxon>Mortierellaceae</taxon>
        <taxon>Linnemannia</taxon>
    </lineage>
</organism>
<feature type="transmembrane region" description="Helical" evidence="5">
    <location>
        <begin position="407"/>
        <end position="430"/>
    </location>
</feature>
<keyword evidence="5" id="KW-0472">Membrane</keyword>
<dbReference type="OrthoDB" id="432528at2759"/>
<evidence type="ECO:0000313" key="6">
    <source>
        <dbReference type="EMBL" id="OAQ27433.1"/>
    </source>
</evidence>